<evidence type="ECO:0000313" key="3">
    <source>
        <dbReference type="Proteomes" id="UP000287166"/>
    </source>
</evidence>
<feature type="region of interest" description="Disordered" evidence="1">
    <location>
        <begin position="23"/>
        <end position="46"/>
    </location>
</feature>
<dbReference type="GeneID" id="38775263"/>
<comment type="caution">
    <text evidence="2">The sequence shown here is derived from an EMBL/GenBank/DDBJ whole genome shotgun (WGS) entry which is preliminary data.</text>
</comment>
<dbReference type="AlphaFoldDB" id="A0A401G842"/>
<feature type="compositionally biased region" description="Acidic residues" evidence="1">
    <location>
        <begin position="27"/>
        <end position="39"/>
    </location>
</feature>
<dbReference type="InParanoid" id="A0A401G842"/>
<reference evidence="2 3" key="1">
    <citation type="journal article" date="2018" name="Sci. Rep.">
        <title>Genome sequence of the cauliflower mushroom Sparassis crispa (Hanabiratake) and its association with beneficial usage.</title>
        <authorList>
            <person name="Kiyama R."/>
            <person name="Furutani Y."/>
            <person name="Kawaguchi K."/>
            <person name="Nakanishi T."/>
        </authorList>
    </citation>
    <scope>NUCLEOTIDE SEQUENCE [LARGE SCALE GENOMIC DNA]</scope>
</reference>
<evidence type="ECO:0000313" key="2">
    <source>
        <dbReference type="EMBL" id="GBE78346.1"/>
    </source>
</evidence>
<evidence type="ECO:0000256" key="1">
    <source>
        <dbReference type="SAM" id="MobiDB-lite"/>
    </source>
</evidence>
<sequence>MERRNLHRDLDKWHRQQAVFMPKVELPDAEDAEDEEDDETFGRPETEALALPSDFNKTERKAFELEVLAAFEKCICIGQVHDLLSAIKESLRH</sequence>
<accession>A0A401G842</accession>
<proteinExistence type="predicted"/>
<organism evidence="2 3">
    <name type="scientific">Sparassis crispa</name>
    <dbReference type="NCBI Taxonomy" id="139825"/>
    <lineage>
        <taxon>Eukaryota</taxon>
        <taxon>Fungi</taxon>
        <taxon>Dikarya</taxon>
        <taxon>Basidiomycota</taxon>
        <taxon>Agaricomycotina</taxon>
        <taxon>Agaricomycetes</taxon>
        <taxon>Polyporales</taxon>
        <taxon>Sparassidaceae</taxon>
        <taxon>Sparassis</taxon>
    </lineage>
</organism>
<gene>
    <name evidence="2" type="ORF">SCP_0112310</name>
</gene>
<keyword evidence="3" id="KW-1185">Reference proteome</keyword>
<dbReference type="EMBL" id="BFAD01000001">
    <property type="protein sequence ID" value="GBE78346.1"/>
    <property type="molecule type" value="Genomic_DNA"/>
</dbReference>
<dbReference type="RefSeq" id="XP_027609259.1">
    <property type="nucleotide sequence ID" value="XM_027753458.1"/>
</dbReference>
<protein>
    <submittedName>
        <fullName evidence="2">Uncharacterized protein</fullName>
    </submittedName>
</protein>
<name>A0A401G842_9APHY</name>
<dbReference type="Proteomes" id="UP000287166">
    <property type="component" value="Unassembled WGS sequence"/>
</dbReference>